<dbReference type="PATRIC" id="fig|1129794.4.peg.5583"/>
<dbReference type="STRING" id="1129794.C427_5606"/>
<organism evidence="1 2">
    <name type="scientific">Paraglaciecola psychrophila 170</name>
    <dbReference type="NCBI Taxonomy" id="1129794"/>
    <lineage>
        <taxon>Bacteria</taxon>
        <taxon>Pseudomonadati</taxon>
        <taxon>Pseudomonadota</taxon>
        <taxon>Gammaproteobacteria</taxon>
        <taxon>Alteromonadales</taxon>
        <taxon>Alteromonadaceae</taxon>
        <taxon>Paraglaciecola</taxon>
    </lineage>
</organism>
<dbReference type="HOGENOM" id="CLU_3346959_0_0_6"/>
<proteinExistence type="predicted"/>
<evidence type="ECO:0000313" key="1">
    <source>
        <dbReference type="EMBL" id="AGH47700.1"/>
    </source>
</evidence>
<reference evidence="1 2" key="1">
    <citation type="journal article" date="2013" name="Genome Announc.">
        <title>Complete Genome Sequence of Glaciecola psychrophila Strain 170T.</title>
        <authorList>
            <person name="Yin J."/>
            <person name="Chen J."/>
            <person name="Liu G."/>
            <person name="Yu Y."/>
            <person name="Song L."/>
            <person name="Wang X."/>
            <person name="Qu X."/>
        </authorList>
    </citation>
    <scope>NUCLEOTIDE SEQUENCE [LARGE SCALE GENOMIC DNA]</scope>
    <source>
        <strain evidence="1 2">170</strain>
    </source>
</reference>
<dbReference type="AlphaFoldDB" id="K6YVY2"/>
<accession>K6YVY2</accession>
<dbReference type="KEGG" id="gps:C427_5606"/>
<gene>
    <name evidence="1" type="ORF">C427_5606</name>
</gene>
<protein>
    <submittedName>
        <fullName evidence="1">Uncharacterized protein</fullName>
    </submittedName>
</protein>
<name>K6YVY2_9ALTE</name>
<sequence length="37" mass="4006">MPDLTPFVRSALLINSKVDFNNKSILNRILTAAGSMG</sequence>
<evidence type="ECO:0000313" key="2">
    <source>
        <dbReference type="Proteomes" id="UP000011864"/>
    </source>
</evidence>
<keyword evidence="2" id="KW-1185">Reference proteome</keyword>
<dbReference type="Proteomes" id="UP000011864">
    <property type="component" value="Chromosome"/>
</dbReference>
<dbReference type="EMBL" id="CP003837">
    <property type="protein sequence ID" value="AGH47700.1"/>
    <property type="molecule type" value="Genomic_DNA"/>
</dbReference>